<comment type="caution">
    <text evidence="2">The sequence shown here is derived from an EMBL/GenBank/DDBJ whole genome shotgun (WGS) entry which is preliminary data.</text>
</comment>
<reference evidence="2" key="1">
    <citation type="submission" date="2021-08" db="EMBL/GenBank/DDBJ databases">
        <title>WGS assembly of Ceratopteris richardii.</title>
        <authorList>
            <person name="Marchant D.B."/>
            <person name="Chen G."/>
            <person name="Jenkins J."/>
            <person name="Shu S."/>
            <person name="Leebens-Mack J."/>
            <person name="Grimwood J."/>
            <person name="Schmutz J."/>
            <person name="Soltis P."/>
            <person name="Soltis D."/>
            <person name="Chen Z.-H."/>
        </authorList>
    </citation>
    <scope>NUCLEOTIDE SEQUENCE</scope>
    <source>
        <strain evidence="2">Whitten #5841</strain>
        <tissue evidence="2">Leaf</tissue>
    </source>
</reference>
<proteinExistence type="predicted"/>
<keyword evidence="3" id="KW-1185">Reference proteome</keyword>
<evidence type="ECO:0000256" key="1">
    <source>
        <dbReference type="SAM" id="Phobius"/>
    </source>
</evidence>
<keyword evidence="1" id="KW-0812">Transmembrane</keyword>
<feature type="transmembrane region" description="Helical" evidence="1">
    <location>
        <begin position="194"/>
        <end position="214"/>
    </location>
</feature>
<dbReference type="PANTHER" id="PTHR33115">
    <property type="entry name" value="ARM REPEAT SUPERFAMILY PROTEIN"/>
    <property type="match status" value="1"/>
</dbReference>
<protein>
    <submittedName>
        <fullName evidence="2">Uncharacterized protein</fullName>
    </submittedName>
</protein>
<accession>A0A8T2T1H2</accession>
<feature type="transmembrane region" description="Helical" evidence="1">
    <location>
        <begin position="85"/>
        <end position="103"/>
    </location>
</feature>
<evidence type="ECO:0000313" key="2">
    <source>
        <dbReference type="EMBL" id="KAH7387404.1"/>
    </source>
</evidence>
<gene>
    <name evidence="2" type="ORF">KP509_16G021600</name>
</gene>
<feature type="transmembrane region" description="Helical" evidence="1">
    <location>
        <begin position="141"/>
        <end position="161"/>
    </location>
</feature>
<keyword evidence="1" id="KW-1133">Transmembrane helix</keyword>
<dbReference type="EMBL" id="CM035421">
    <property type="protein sequence ID" value="KAH7387404.1"/>
    <property type="molecule type" value="Genomic_DNA"/>
</dbReference>
<feature type="transmembrane region" description="Helical" evidence="1">
    <location>
        <begin position="61"/>
        <end position="79"/>
    </location>
</feature>
<organism evidence="2 3">
    <name type="scientific">Ceratopteris richardii</name>
    <name type="common">Triangle waterfern</name>
    <dbReference type="NCBI Taxonomy" id="49495"/>
    <lineage>
        <taxon>Eukaryota</taxon>
        <taxon>Viridiplantae</taxon>
        <taxon>Streptophyta</taxon>
        <taxon>Embryophyta</taxon>
        <taxon>Tracheophyta</taxon>
        <taxon>Polypodiopsida</taxon>
        <taxon>Polypodiidae</taxon>
        <taxon>Polypodiales</taxon>
        <taxon>Pteridineae</taxon>
        <taxon>Pteridaceae</taxon>
        <taxon>Parkerioideae</taxon>
        <taxon>Ceratopteris</taxon>
    </lineage>
</organism>
<dbReference type="PANTHER" id="PTHR33115:SF50">
    <property type="entry name" value="ARM REPEAT SUPERFAMILY PROTEIN"/>
    <property type="match status" value="1"/>
</dbReference>
<dbReference type="AlphaFoldDB" id="A0A8T2T1H2"/>
<sequence>MFYVARFCKRARGDSLRCLMGLTSVGKPQLQESESEIFERQAITSKYFALLVAFLQKLSRVVGIMALTWATAVLLGGFVSNLITWDFYLVSTLLLLQSLRLFLTEMFAKTISWIRFREHQDPRKFQFTDRQPHLQNRLSRVGSIFGAVLAAICMIGTAIRLQGKSSHPFYSKDGGNQNMSKDGDNQNMNLVRSIMIFYMLVLINSAIAVLSFLLHEIAFQQIQRISSASCDNSLATFYNSIYKTAIDDSMSKAEDVQLLEFGFEKIAGELKRNIRHQRVRTLNSRMLKFMYSDHGVAMACAQMKSEDLWKLTAAANLPGFWAKENKIETHQDLFYRLRRRMYGAANDAIGALDSVTSLARYWSETNYRHSDLHPFLHRNPFDRGNIVDTIVDLILEPFRCKVLFRLRALEACCRDSRVRDHLYQQSAPCFGTGISDKDITTQIQEYLFTNLGHSASNSVRSAGQRVSEGTYESTQLAKLCMKLAVLLESGERVRTTSKIYSAKALLSLLRHGNTLLNEATMTWLSKLIQDRITVVSAVIDTVYFVRDDIAAAEEVRCWVGLPPLEWSSLRVIEPADEGGPFIPAHEIEAFVSEVRSRTKESMNPYHTVLDVGTV</sequence>
<evidence type="ECO:0000313" key="3">
    <source>
        <dbReference type="Proteomes" id="UP000825935"/>
    </source>
</evidence>
<keyword evidence="1" id="KW-0472">Membrane</keyword>
<dbReference type="Proteomes" id="UP000825935">
    <property type="component" value="Chromosome 16"/>
</dbReference>
<name>A0A8T2T1H2_CERRI</name>